<feature type="region of interest" description="Disordered" evidence="1">
    <location>
        <begin position="445"/>
        <end position="464"/>
    </location>
</feature>
<reference evidence="2" key="1">
    <citation type="submission" date="2009-11" db="EMBL/GenBank/DDBJ databases">
        <authorList>
            <consortium name="The Broad Institute Genome Sequencing Platform"/>
            <person name="Ward D."/>
            <person name="Feldgarden M."/>
            <person name="Earl A."/>
            <person name="Young S.K."/>
            <person name="Zeng Q."/>
            <person name="Koehrsen M."/>
            <person name="Alvarado L."/>
            <person name="Berlin A."/>
            <person name="Bochicchio J."/>
            <person name="Borenstein D."/>
            <person name="Chapman S.B."/>
            <person name="Chen Z."/>
            <person name="Engels R."/>
            <person name="Freedman E."/>
            <person name="Gellesch M."/>
            <person name="Goldberg J."/>
            <person name="Griggs A."/>
            <person name="Gujja S."/>
            <person name="Heilman E."/>
            <person name="Heiman D."/>
            <person name="Hepburn T."/>
            <person name="Howarth C."/>
            <person name="Jen D."/>
            <person name="Larson L."/>
            <person name="Lewis B."/>
            <person name="Mehta T."/>
            <person name="Park D."/>
            <person name="Pearson M."/>
            <person name="Roberts A."/>
            <person name="Saif S."/>
            <person name="Shea T."/>
            <person name="Shenoy N."/>
            <person name="Sisk P."/>
            <person name="Stolte C."/>
            <person name="Sykes S."/>
            <person name="Thomson T."/>
            <person name="Walk T."/>
            <person name="White J."/>
            <person name="Yandava C."/>
            <person name="Izard J."/>
            <person name="Baranova O.V."/>
            <person name="Blanton J.M."/>
            <person name="Tanner A.C."/>
            <person name="Dewhirst F.E."/>
            <person name="Haas B."/>
            <person name="Nusbaum C."/>
            <person name="Birren B."/>
        </authorList>
    </citation>
    <scope>NUCLEOTIDE SEQUENCE [LARGE SCALE GENOMIC DNA]</scope>
    <source>
        <strain evidence="2">1-1 BBBD Race 1</strain>
    </source>
</reference>
<evidence type="ECO:0000256" key="1">
    <source>
        <dbReference type="SAM" id="MobiDB-lite"/>
    </source>
</evidence>
<feature type="compositionally biased region" description="Low complexity" evidence="1">
    <location>
        <begin position="657"/>
        <end position="667"/>
    </location>
</feature>
<evidence type="ECO:0000313" key="4">
    <source>
        <dbReference type="Proteomes" id="UP000005240"/>
    </source>
</evidence>
<reference evidence="2" key="2">
    <citation type="submission" date="2016-05" db="EMBL/GenBank/DDBJ databases">
        <title>Comparative analysis highlights variable genome content of wheat rusts and divergence of the mating loci.</title>
        <authorList>
            <person name="Cuomo C.A."/>
            <person name="Bakkeren G."/>
            <person name="Szabo L."/>
            <person name="Khalil H."/>
            <person name="Joly D."/>
            <person name="Goldberg J."/>
            <person name="Young S."/>
            <person name="Zeng Q."/>
            <person name="Fellers J."/>
        </authorList>
    </citation>
    <scope>NUCLEOTIDE SEQUENCE [LARGE SCALE GENOMIC DNA]</scope>
    <source>
        <strain evidence="2">1-1 BBBD Race 1</strain>
    </source>
</reference>
<feature type="region of interest" description="Disordered" evidence="1">
    <location>
        <begin position="708"/>
        <end position="779"/>
    </location>
</feature>
<evidence type="ECO:0000313" key="3">
    <source>
        <dbReference type="EnsemblFungi" id="PTTG_25618-t43_1-p1"/>
    </source>
</evidence>
<keyword evidence="4" id="KW-1185">Reference proteome</keyword>
<dbReference type="OrthoDB" id="2497349at2759"/>
<reference evidence="3 4" key="3">
    <citation type="journal article" date="2017" name="G3 (Bethesda)">
        <title>Comparative analysis highlights variable genome content of wheat rusts and divergence of the mating loci.</title>
        <authorList>
            <person name="Cuomo C.A."/>
            <person name="Bakkeren G."/>
            <person name="Khalil H.B."/>
            <person name="Panwar V."/>
            <person name="Joly D."/>
            <person name="Linning R."/>
            <person name="Sakthikumar S."/>
            <person name="Song X."/>
            <person name="Adiconis X."/>
            <person name="Fan L."/>
            <person name="Goldberg J.M."/>
            <person name="Levin J.Z."/>
            <person name="Young S."/>
            <person name="Zeng Q."/>
            <person name="Anikster Y."/>
            <person name="Bruce M."/>
            <person name="Wang M."/>
            <person name="Yin C."/>
            <person name="McCallum B."/>
            <person name="Szabo L.J."/>
            <person name="Hulbert S."/>
            <person name="Chen X."/>
            <person name="Fellers J.P."/>
        </authorList>
    </citation>
    <scope>NUCLEOTIDE SEQUENCE</scope>
    <source>
        <strain evidence="3">isolate 1-1 / race 1 (BBBD)</strain>
        <strain evidence="4">Isolate 1-1 / race 1 (BBBD)</strain>
    </source>
</reference>
<proteinExistence type="predicted"/>
<evidence type="ECO:0000313" key="2">
    <source>
        <dbReference type="EMBL" id="OAV98698.1"/>
    </source>
</evidence>
<feature type="compositionally biased region" description="Low complexity" evidence="1">
    <location>
        <begin position="229"/>
        <end position="238"/>
    </location>
</feature>
<dbReference type="EnsemblFungi" id="PTTG_25618-t43_1">
    <property type="protein sequence ID" value="PTTG_25618-t43_1-p1"/>
    <property type="gene ID" value="PTTG_25618"/>
</dbReference>
<accession>A0A180H263</accession>
<gene>
    <name evidence="2" type="ORF">PTTG_25618</name>
</gene>
<feature type="compositionally biased region" description="Polar residues" evidence="1">
    <location>
        <begin position="580"/>
        <end position="595"/>
    </location>
</feature>
<dbReference type="VEuPathDB" id="FungiDB:PTTG_25618"/>
<feature type="compositionally biased region" description="Basic and acidic residues" evidence="1">
    <location>
        <begin position="770"/>
        <end position="779"/>
    </location>
</feature>
<feature type="region of interest" description="Disordered" evidence="1">
    <location>
        <begin position="619"/>
        <end position="676"/>
    </location>
</feature>
<organism evidence="2">
    <name type="scientific">Puccinia triticina (isolate 1-1 / race 1 (BBBD))</name>
    <name type="common">Brown leaf rust fungus</name>
    <dbReference type="NCBI Taxonomy" id="630390"/>
    <lineage>
        <taxon>Eukaryota</taxon>
        <taxon>Fungi</taxon>
        <taxon>Dikarya</taxon>
        <taxon>Basidiomycota</taxon>
        <taxon>Pucciniomycotina</taxon>
        <taxon>Pucciniomycetes</taxon>
        <taxon>Pucciniales</taxon>
        <taxon>Pucciniaceae</taxon>
        <taxon>Puccinia</taxon>
    </lineage>
</organism>
<dbReference type="AlphaFoldDB" id="A0A180H263"/>
<feature type="region of interest" description="Disordered" evidence="1">
    <location>
        <begin position="187"/>
        <end position="239"/>
    </location>
</feature>
<protein>
    <submittedName>
        <fullName evidence="2 3">Uncharacterized protein</fullName>
    </submittedName>
</protein>
<feature type="region of interest" description="Disordered" evidence="1">
    <location>
        <begin position="570"/>
        <end position="601"/>
    </location>
</feature>
<dbReference type="EMBL" id="ADAS02000006">
    <property type="protein sequence ID" value="OAV98698.1"/>
    <property type="molecule type" value="Genomic_DNA"/>
</dbReference>
<dbReference type="Proteomes" id="UP000005240">
    <property type="component" value="Unassembled WGS sequence"/>
</dbReference>
<name>A0A180H263_PUCT1</name>
<reference evidence="3" key="4">
    <citation type="submission" date="2025-05" db="UniProtKB">
        <authorList>
            <consortium name="EnsemblFungi"/>
        </authorList>
    </citation>
    <scope>IDENTIFICATION</scope>
    <source>
        <strain evidence="3">isolate 1-1 / race 1 (BBBD)</strain>
    </source>
</reference>
<feature type="compositionally biased region" description="Polar residues" evidence="1">
    <location>
        <begin position="735"/>
        <end position="746"/>
    </location>
</feature>
<sequence length="819" mass="91226">MRLEVITPETFNHLPNELLTHSVDHSADVFCKKSRPYAKISVPPGYTESQALCQQFGISPHSLLCMEPALWRQQIVDHVTFDLSKECIQIALIDSSKSLYSFAECQQILDLRTLQPESTPASGDPLSSKIKPALFSHLDPLLSFLQQNKQAATDLNQLCRMSSYQLAILKKKIRPYPLTPTTVQVALDERSAKQRKAKPISIKKSSTRKKSSSCLGTPSKSRKRIKSAPTPESESTPSQLPEVMNAFHLGAKDLHRLVYHLSAYRSTLVDLFQSVVLPILRAELPQLYSLWVLESQIQSHRKLFREHSIQFAKILLENEALENYQHLYSMHHRHRPDLLRDLKEWCQATTAPHSCEQDHLSSADTSLNEQSSIHQTTVKTPLFSPRSSMNLEYAVSKDEKTVSQDALPALPVTPIWPGISASPSVPLSDNLEVEPITLDSDYRVRRERTPSLSPPPEVSSESRLATHSNLHLPILILEKRLLSSIKPENERQLAIEIVIKLAEQRLEIDKMLESYFILKLLDEERDSRDQFSGISRLSDIITTSRLAAGVDGSEANIAQYATIKGALAGSKPASVDDSAAQDTPSKTSYRPPSKTSELKRRQCIKRKTWLAATRRLDSRLVGQQEQHSPGKKVWPEPIFLKNSNRRKRKDETSAETSSNSKDGPSSSDVKRSKRGGQPIEEILEIVQDGKPSDAVEAVGQVVWVKLNDDHDPGSSDPILVSAPASGSGTVDIATGSPNKQPTNGLVNQGIIAELSQPVDHLDPPNSSSQIRDEGLEGGRSDELTIENLKLFTQNDKVFESLTGECSNENLSEVDSEWPR</sequence>